<keyword evidence="3" id="KW-1185">Reference proteome</keyword>
<name>A0A5B7G503_PORTR</name>
<evidence type="ECO:0000256" key="1">
    <source>
        <dbReference type="SAM" id="MobiDB-lite"/>
    </source>
</evidence>
<evidence type="ECO:0000313" key="3">
    <source>
        <dbReference type="Proteomes" id="UP000324222"/>
    </source>
</evidence>
<sequence>MHAVVVSPSTWVVYVEVTPCEEFHATLFTLVVPDTTVYQGVCGEVTLFGKSTATLLTLIIPDITVQHGMCVESCITHGGAWSHSLHRSTTPGATRHNPSCRDPQGSQLERSVHGVACGGRRDWGYDGILAWMYSSNVRSGVPTLYCCAKNGLEILQKILLPNSGSRWAEPGLTLFSNI</sequence>
<dbReference type="AlphaFoldDB" id="A0A5B7G503"/>
<protein>
    <submittedName>
        <fullName evidence="2">Uncharacterized protein</fullName>
    </submittedName>
</protein>
<organism evidence="2 3">
    <name type="scientific">Portunus trituberculatus</name>
    <name type="common">Swimming crab</name>
    <name type="synonym">Neptunus trituberculatus</name>
    <dbReference type="NCBI Taxonomy" id="210409"/>
    <lineage>
        <taxon>Eukaryota</taxon>
        <taxon>Metazoa</taxon>
        <taxon>Ecdysozoa</taxon>
        <taxon>Arthropoda</taxon>
        <taxon>Crustacea</taxon>
        <taxon>Multicrustacea</taxon>
        <taxon>Malacostraca</taxon>
        <taxon>Eumalacostraca</taxon>
        <taxon>Eucarida</taxon>
        <taxon>Decapoda</taxon>
        <taxon>Pleocyemata</taxon>
        <taxon>Brachyura</taxon>
        <taxon>Eubrachyura</taxon>
        <taxon>Portunoidea</taxon>
        <taxon>Portunidae</taxon>
        <taxon>Portuninae</taxon>
        <taxon>Portunus</taxon>
    </lineage>
</organism>
<dbReference type="Proteomes" id="UP000324222">
    <property type="component" value="Unassembled WGS sequence"/>
</dbReference>
<feature type="region of interest" description="Disordered" evidence="1">
    <location>
        <begin position="86"/>
        <end position="106"/>
    </location>
</feature>
<reference evidence="2 3" key="1">
    <citation type="submission" date="2019-05" db="EMBL/GenBank/DDBJ databases">
        <title>Another draft genome of Portunus trituberculatus and its Hox gene families provides insights of decapod evolution.</title>
        <authorList>
            <person name="Jeong J.-H."/>
            <person name="Song I."/>
            <person name="Kim S."/>
            <person name="Choi T."/>
            <person name="Kim D."/>
            <person name="Ryu S."/>
            <person name="Kim W."/>
        </authorList>
    </citation>
    <scope>NUCLEOTIDE SEQUENCE [LARGE SCALE GENOMIC DNA]</scope>
    <source>
        <tissue evidence="2">Muscle</tissue>
    </source>
</reference>
<gene>
    <name evidence="2" type="ORF">E2C01_046478</name>
</gene>
<comment type="caution">
    <text evidence="2">The sequence shown here is derived from an EMBL/GenBank/DDBJ whole genome shotgun (WGS) entry which is preliminary data.</text>
</comment>
<accession>A0A5B7G503</accession>
<dbReference type="EMBL" id="VSRR010011010">
    <property type="protein sequence ID" value="MPC52607.1"/>
    <property type="molecule type" value="Genomic_DNA"/>
</dbReference>
<evidence type="ECO:0000313" key="2">
    <source>
        <dbReference type="EMBL" id="MPC52607.1"/>
    </source>
</evidence>
<proteinExistence type="predicted"/>